<evidence type="ECO:0000313" key="2">
    <source>
        <dbReference type="Proteomes" id="UP000239833"/>
    </source>
</evidence>
<sequence>MREYCEKLSKIRKKIQTQFVKRRKESSIQVNTENINKFPDEGKSDGLKLWAEVPAEIKLTHLIFR</sequence>
<dbReference type="EMBL" id="CP019655">
    <property type="protein sequence ID" value="AVF28032.1"/>
    <property type="molecule type" value="Genomic_DNA"/>
</dbReference>
<proteinExistence type="predicted"/>
<dbReference type="AlphaFoldDB" id="A0A2L1UHX0"/>
<reference evidence="2" key="1">
    <citation type="submission" date="2017-02" db="EMBL/GenBank/DDBJ databases">
        <title>Delineation of Paenibacillus larvae strains originating from foulbrood outbreaks.</title>
        <authorList>
            <person name="Beims H."/>
            <person name="Bunk B."/>
            <person name="Sproeer C."/>
            <person name="Mohr K.I."/>
            <person name="Pradella S."/>
            <person name="Guenther G."/>
            <person name="Rohde M."/>
            <person name="von der Ohe W."/>
            <person name="Steinert M."/>
        </authorList>
    </citation>
    <scope>NUCLEOTIDE SEQUENCE [LARGE SCALE GENOMIC DNA]</scope>
    <source>
        <strain evidence="2">Eric_III</strain>
    </source>
</reference>
<dbReference type="Proteomes" id="UP000239833">
    <property type="component" value="Chromosome"/>
</dbReference>
<organism evidence="1 2">
    <name type="scientific">Paenibacillus larvae subsp. larvae</name>
    <dbReference type="NCBI Taxonomy" id="147375"/>
    <lineage>
        <taxon>Bacteria</taxon>
        <taxon>Bacillati</taxon>
        <taxon>Bacillota</taxon>
        <taxon>Bacilli</taxon>
        <taxon>Bacillales</taxon>
        <taxon>Paenibacillaceae</taxon>
        <taxon>Paenibacillus</taxon>
    </lineage>
</organism>
<protein>
    <submittedName>
        <fullName evidence="1">Uncharacterized protein</fullName>
    </submittedName>
</protein>
<name>A0A2L1UHX0_9BACL</name>
<gene>
    <name evidence="1" type="ORF">ERICIII_03928</name>
</gene>
<evidence type="ECO:0000313" key="1">
    <source>
        <dbReference type="EMBL" id="AVF28032.1"/>
    </source>
</evidence>
<accession>A0A2L1UHX0</accession>